<feature type="region of interest" description="Disordered" evidence="1">
    <location>
        <begin position="84"/>
        <end position="104"/>
    </location>
</feature>
<feature type="non-terminal residue" evidence="2">
    <location>
        <position position="1"/>
    </location>
</feature>
<protein>
    <submittedName>
        <fullName evidence="2">Uncharacterized protein</fullName>
    </submittedName>
</protein>
<gene>
    <name evidence="2" type="ORF">MTR67_002478</name>
</gene>
<evidence type="ECO:0000256" key="1">
    <source>
        <dbReference type="SAM" id="MobiDB-lite"/>
    </source>
</evidence>
<dbReference type="AlphaFoldDB" id="A0AAF0PQJ7"/>
<accession>A0AAF0PQJ7</accession>
<feature type="compositionally biased region" description="Polar residues" evidence="1">
    <location>
        <begin position="94"/>
        <end position="104"/>
    </location>
</feature>
<name>A0AAF0PQJ7_SOLVR</name>
<evidence type="ECO:0000313" key="3">
    <source>
        <dbReference type="Proteomes" id="UP001234989"/>
    </source>
</evidence>
<proteinExistence type="predicted"/>
<organism evidence="2 3">
    <name type="scientific">Solanum verrucosum</name>
    <dbReference type="NCBI Taxonomy" id="315347"/>
    <lineage>
        <taxon>Eukaryota</taxon>
        <taxon>Viridiplantae</taxon>
        <taxon>Streptophyta</taxon>
        <taxon>Embryophyta</taxon>
        <taxon>Tracheophyta</taxon>
        <taxon>Spermatophyta</taxon>
        <taxon>Magnoliopsida</taxon>
        <taxon>eudicotyledons</taxon>
        <taxon>Gunneridae</taxon>
        <taxon>Pentapetalae</taxon>
        <taxon>asterids</taxon>
        <taxon>lamiids</taxon>
        <taxon>Solanales</taxon>
        <taxon>Solanaceae</taxon>
        <taxon>Solanoideae</taxon>
        <taxon>Solaneae</taxon>
        <taxon>Solanum</taxon>
    </lineage>
</organism>
<reference evidence="2" key="1">
    <citation type="submission" date="2023-08" db="EMBL/GenBank/DDBJ databases">
        <title>A de novo genome assembly of Solanum verrucosum Schlechtendal, a Mexican diploid species geographically isolated from the other diploid A-genome species in potato relatives.</title>
        <authorList>
            <person name="Hosaka K."/>
        </authorList>
    </citation>
    <scope>NUCLEOTIDE SEQUENCE</scope>
    <source>
        <tissue evidence="2">Young leaves</tissue>
    </source>
</reference>
<evidence type="ECO:0000313" key="2">
    <source>
        <dbReference type="EMBL" id="WMV09093.1"/>
    </source>
</evidence>
<keyword evidence="3" id="KW-1185">Reference proteome</keyword>
<dbReference type="EMBL" id="CP133612">
    <property type="protein sequence ID" value="WMV09093.1"/>
    <property type="molecule type" value="Genomic_DNA"/>
</dbReference>
<feature type="region of interest" description="Disordered" evidence="1">
    <location>
        <begin position="1"/>
        <end position="28"/>
    </location>
</feature>
<dbReference type="Proteomes" id="UP001234989">
    <property type="component" value="Chromosome 1"/>
</dbReference>
<sequence length="104" mass="11767">ERNPNWKDGDKHRYVPPHERQNPKDSEGCRYEDMLSRILNKVDGSDKMLKVMKEDVSTLSQAVTSHSISIKQLETQMGHISSHLNLRQQGGLPSVTTANPKSEV</sequence>